<proteinExistence type="predicted"/>
<organism evidence="1 2">
    <name type="scientific">Thermoanaerobacterium thermosaccharolyticum (strain ATCC 7956 / DSM 571 / NCIMB 9385 / NCA 3814 / NCTC 13789 / WDCM 00135 / 2032)</name>
    <name type="common">Clostridium thermosaccharolyticum</name>
    <dbReference type="NCBI Taxonomy" id="580327"/>
    <lineage>
        <taxon>Bacteria</taxon>
        <taxon>Bacillati</taxon>
        <taxon>Bacillota</taxon>
        <taxon>Clostridia</taxon>
        <taxon>Thermoanaerobacterales</taxon>
        <taxon>Thermoanaerobacteraceae</taxon>
        <taxon>Thermoanaerobacterium</taxon>
    </lineage>
</organism>
<gene>
    <name evidence="1" type="ordered locus">Tthe_2615</name>
</gene>
<protein>
    <submittedName>
        <fullName evidence="1">Uncharacterized protein</fullName>
    </submittedName>
</protein>
<sequence length="40" mass="4710">MISRGGIFVAIIIKSQKKIREAVWESIILRRDKIKWIQGK</sequence>
<evidence type="ECO:0000313" key="2">
    <source>
        <dbReference type="Proteomes" id="UP000001626"/>
    </source>
</evidence>
<dbReference type="AlphaFoldDB" id="D9TMA5"/>
<evidence type="ECO:0000313" key="1">
    <source>
        <dbReference type="EMBL" id="ADL70067.1"/>
    </source>
</evidence>
<dbReference type="KEGG" id="ttm:Tthe_2615"/>
<dbReference type="STRING" id="580327.Tthe_2615"/>
<dbReference type="Proteomes" id="UP000001626">
    <property type="component" value="Chromosome"/>
</dbReference>
<keyword evidence="2" id="KW-1185">Reference proteome</keyword>
<reference evidence="1 2" key="1">
    <citation type="submission" date="2010-08" db="EMBL/GenBank/DDBJ databases">
        <title>Complete sequence of Thermoanaerobacterium thermosaccharolyticum DSM 571.</title>
        <authorList>
            <consortium name="US DOE Joint Genome Institute"/>
            <person name="Lucas S."/>
            <person name="Copeland A."/>
            <person name="Lapidus A."/>
            <person name="Cheng J.-F."/>
            <person name="Bruce D."/>
            <person name="Goodwin L."/>
            <person name="Pitluck S."/>
            <person name="Teshima H."/>
            <person name="Detter J.C."/>
            <person name="Han C."/>
            <person name="Tapia R."/>
            <person name="Land M."/>
            <person name="Hauser L."/>
            <person name="Chang Y.-J."/>
            <person name="Jeffries C."/>
            <person name="Kyrpides N."/>
            <person name="Ivanova N."/>
            <person name="Mikhailova N."/>
            <person name="Hemme C.L."/>
            <person name="Woyke T."/>
        </authorList>
    </citation>
    <scope>NUCLEOTIDE SEQUENCE [LARGE SCALE GENOMIC DNA]</scope>
    <source>
        <strain evidence="2">ATCC 7956 / DSM 571 / NCIMB 9385 / NCA 3814 / NCTC 13789 / WDCM 00135 / 2032</strain>
    </source>
</reference>
<accession>D9TMA5</accession>
<dbReference type="HOGENOM" id="CLU_3297886_0_0_9"/>
<name>D9TMA5_THETC</name>
<dbReference type="EMBL" id="CP002171">
    <property type="protein sequence ID" value="ADL70067.1"/>
    <property type="molecule type" value="Genomic_DNA"/>
</dbReference>